<dbReference type="FunFam" id="1.10.510.10:FF:000108">
    <property type="entry name" value="L-type lectin-domain containing receptor kinase S.4"/>
    <property type="match status" value="1"/>
</dbReference>
<evidence type="ECO:0000256" key="11">
    <source>
        <dbReference type="ARBA" id="ARBA00022741"/>
    </source>
</evidence>
<name>A0A0Q3JJM2_BRADI</name>
<keyword evidence="15 20" id="KW-0472">Membrane</keyword>
<keyword evidence="11 18" id="KW-0547">Nucleotide-binding</keyword>
<dbReference type="Gramene" id="KQK12404">
    <property type="protein sequence ID" value="KQK12404"/>
    <property type="gene ID" value="BRADI_1g03537v3"/>
</dbReference>
<dbReference type="CDD" id="cd06899">
    <property type="entry name" value="lectin_legume_LecRK_Arcelin_ConA"/>
    <property type="match status" value="1"/>
</dbReference>
<dbReference type="GO" id="GO:0005886">
    <property type="term" value="C:plasma membrane"/>
    <property type="evidence" value="ECO:0000318"/>
    <property type="project" value="GO_Central"/>
</dbReference>
<evidence type="ECO:0000256" key="6">
    <source>
        <dbReference type="ARBA" id="ARBA00022527"/>
    </source>
</evidence>
<dbReference type="GO" id="GO:0004675">
    <property type="term" value="F:transmembrane receptor protein serine/threonine kinase activity"/>
    <property type="evidence" value="ECO:0000318"/>
    <property type="project" value="GO_Central"/>
</dbReference>
<keyword evidence="12" id="KW-0418">Kinase</keyword>
<dbReference type="SMART" id="SM00220">
    <property type="entry name" value="S_TKc"/>
    <property type="match status" value="1"/>
</dbReference>
<evidence type="ECO:0000256" key="4">
    <source>
        <dbReference type="ARBA" id="ARBA00012513"/>
    </source>
</evidence>
<evidence type="ECO:0000313" key="23">
    <source>
        <dbReference type="EnsemblPlants" id="KQK12404"/>
    </source>
</evidence>
<dbReference type="InterPro" id="IPR013320">
    <property type="entry name" value="ConA-like_dom_sf"/>
</dbReference>
<evidence type="ECO:0000256" key="18">
    <source>
        <dbReference type="PROSITE-ProRule" id="PRU10141"/>
    </source>
</evidence>
<dbReference type="EC" id="2.7.11.1" evidence="4"/>
<dbReference type="InParanoid" id="A0A0Q3JJM2"/>
<evidence type="ECO:0000256" key="12">
    <source>
        <dbReference type="ARBA" id="ARBA00022777"/>
    </source>
</evidence>
<dbReference type="InterPro" id="IPR008271">
    <property type="entry name" value="Ser/Thr_kinase_AS"/>
</dbReference>
<evidence type="ECO:0000256" key="20">
    <source>
        <dbReference type="SAM" id="Phobius"/>
    </source>
</evidence>
<dbReference type="GO" id="GO:0042742">
    <property type="term" value="P:defense response to bacterium"/>
    <property type="evidence" value="ECO:0000318"/>
    <property type="project" value="GO_Central"/>
</dbReference>
<evidence type="ECO:0000256" key="16">
    <source>
        <dbReference type="ARBA" id="ARBA00047899"/>
    </source>
</evidence>
<dbReference type="STRING" id="15368.A0A0Q3JJM2"/>
<dbReference type="FunFam" id="2.60.120.200:FF:000112">
    <property type="entry name" value="L-type lectin-domain containing receptor kinase V.9"/>
    <property type="match status" value="1"/>
</dbReference>
<keyword evidence="7" id="KW-0808">Transferase</keyword>
<dbReference type="GO" id="GO:0005524">
    <property type="term" value="F:ATP binding"/>
    <property type="evidence" value="ECO:0007669"/>
    <property type="project" value="UniProtKB-UniRule"/>
</dbReference>
<comment type="subcellular location">
    <subcellularLocation>
        <location evidence="1">Cell membrane</location>
        <topology evidence="1">Single-pass type I membrane protein</topology>
    </subcellularLocation>
</comment>
<reference evidence="22 23" key="1">
    <citation type="journal article" date="2010" name="Nature">
        <title>Genome sequencing and analysis of the model grass Brachypodium distachyon.</title>
        <authorList>
            <consortium name="International Brachypodium Initiative"/>
        </authorList>
    </citation>
    <scope>NUCLEOTIDE SEQUENCE [LARGE SCALE GENOMIC DNA]</scope>
    <source>
        <strain evidence="22 23">Bd21</strain>
    </source>
</reference>
<keyword evidence="10" id="KW-0430">Lectin</keyword>
<keyword evidence="6" id="KW-0723">Serine/threonine-protein kinase</keyword>
<accession>A0A0Q3JJM2</accession>
<dbReference type="GO" id="GO:0002229">
    <property type="term" value="P:defense response to oomycetes"/>
    <property type="evidence" value="ECO:0000318"/>
    <property type="project" value="GO_Central"/>
</dbReference>
<dbReference type="SUPFAM" id="SSF49899">
    <property type="entry name" value="Concanavalin A-like lectins/glucanases"/>
    <property type="match status" value="1"/>
</dbReference>
<evidence type="ECO:0000256" key="19">
    <source>
        <dbReference type="SAM" id="MobiDB-lite"/>
    </source>
</evidence>
<keyword evidence="9" id="KW-0732">Signal</keyword>
<feature type="region of interest" description="Disordered" evidence="19">
    <location>
        <begin position="714"/>
        <end position="741"/>
    </location>
</feature>
<dbReference type="Gene3D" id="1.10.510.10">
    <property type="entry name" value="Transferase(Phosphotransferase) domain 1"/>
    <property type="match status" value="1"/>
</dbReference>
<comment type="catalytic activity">
    <reaction evidence="16">
        <text>L-threonyl-[protein] + ATP = O-phospho-L-threonyl-[protein] + ADP + H(+)</text>
        <dbReference type="Rhea" id="RHEA:46608"/>
        <dbReference type="Rhea" id="RHEA-COMP:11060"/>
        <dbReference type="Rhea" id="RHEA-COMP:11605"/>
        <dbReference type="ChEBI" id="CHEBI:15378"/>
        <dbReference type="ChEBI" id="CHEBI:30013"/>
        <dbReference type="ChEBI" id="CHEBI:30616"/>
        <dbReference type="ChEBI" id="CHEBI:61977"/>
        <dbReference type="ChEBI" id="CHEBI:456216"/>
        <dbReference type="EC" id="2.7.11.1"/>
    </reaction>
</comment>
<gene>
    <name evidence="22" type="ORF">BRADI_1g03537v3</name>
</gene>
<evidence type="ECO:0000256" key="2">
    <source>
        <dbReference type="ARBA" id="ARBA00008536"/>
    </source>
</evidence>
<feature type="domain" description="Protein kinase" evidence="21">
    <location>
        <begin position="380"/>
        <end position="687"/>
    </location>
</feature>
<dbReference type="InterPro" id="IPR017441">
    <property type="entry name" value="Protein_kinase_ATP_BS"/>
</dbReference>
<evidence type="ECO:0000256" key="9">
    <source>
        <dbReference type="ARBA" id="ARBA00022729"/>
    </source>
</evidence>
<keyword evidence="24" id="KW-1185">Reference proteome</keyword>
<dbReference type="ExpressionAtlas" id="A0A0Q3JJM2">
    <property type="expression patterns" value="baseline"/>
</dbReference>
<keyword evidence="14 20" id="KW-1133">Transmembrane helix</keyword>
<evidence type="ECO:0000256" key="15">
    <source>
        <dbReference type="ARBA" id="ARBA00023136"/>
    </source>
</evidence>
<dbReference type="InterPro" id="IPR050528">
    <property type="entry name" value="L-type_Lectin-RKs"/>
</dbReference>
<dbReference type="PROSITE" id="PS50011">
    <property type="entry name" value="PROTEIN_KINASE_DOM"/>
    <property type="match status" value="1"/>
</dbReference>
<comment type="similarity">
    <text evidence="2">In the N-terminal section; belongs to the leguminous lectin family.</text>
</comment>
<evidence type="ECO:0000256" key="3">
    <source>
        <dbReference type="ARBA" id="ARBA00010217"/>
    </source>
</evidence>
<dbReference type="GO" id="GO:0030246">
    <property type="term" value="F:carbohydrate binding"/>
    <property type="evidence" value="ECO:0007669"/>
    <property type="project" value="UniProtKB-KW"/>
</dbReference>
<organism evidence="22">
    <name type="scientific">Brachypodium distachyon</name>
    <name type="common">Purple false brome</name>
    <name type="synonym">Trachynia distachya</name>
    <dbReference type="NCBI Taxonomy" id="15368"/>
    <lineage>
        <taxon>Eukaryota</taxon>
        <taxon>Viridiplantae</taxon>
        <taxon>Streptophyta</taxon>
        <taxon>Embryophyta</taxon>
        <taxon>Tracheophyta</taxon>
        <taxon>Spermatophyta</taxon>
        <taxon>Magnoliopsida</taxon>
        <taxon>Liliopsida</taxon>
        <taxon>Poales</taxon>
        <taxon>Poaceae</taxon>
        <taxon>BOP clade</taxon>
        <taxon>Pooideae</taxon>
        <taxon>Stipodae</taxon>
        <taxon>Brachypodieae</taxon>
        <taxon>Brachypodium</taxon>
    </lineage>
</organism>
<dbReference type="OrthoDB" id="543442at2759"/>
<protein>
    <recommendedName>
        <fullName evidence="4">non-specific serine/threonine protein kinase</fullName>
        <ecNumber evidence="4">2.7.11.1</ecNumber>
    </recommendedName>
</protein>
<comment type="similarity">
    <text evidence="3">In the C-terminal section; belongs to the protein kinase superfamily. Ser/Thr protein kinase family.</text>
</comment>
<feature type="transmembrane region" description="Helical" evidence="20">
    <location>
        <begin position="322"/>
        <end position="346"/>
    </location>
</feature>
<dbReference type="AlphaFoldDB" id="A0A0Q3JJM2"/>
<evidence type="ECO:0000256" key="5">
    <source>
        <dbReference type="ARBA" id="ARBA00022475"/>
    </source>
</evidence>
<keyword evidence="5" id="KW-1003">Cell membrane</keyword>
<evidence type="ECO:0000256" key="1">
    <source>
        <dbReference type="ARBA" id="ARBA00004251"/>
    </source>
</evidence>
<dbReference type="Pfam" id="PF00069">
    <property type="entry name" value="Pkinase"/>
    <property type="match status" value="1"/>
</dbReference>
<sequence length="741" mass="78484">MPPPSTSNAQHSPHAMLLLLRRRRPIDDLSTTAAAISLLLLLLVAVQAAAVVEEFVYPGFLGAGENVTTTGGAVVTASGLLQLTNFTKEEFGHGFHGTPIRFRDAATGLLVSFSTTFVFAIFPRYPDALGHGLALAFAPSPAIPGAVTGKYLGLYNTSNSLGAVDSGIVAVELDTARDPEFGDVDDNHVGIDLDALRSVNASPAAYWRSDGDGGSLDNGAARQVWIEYDAATALLEVTVAPAGEPRPAVALVSYSLDVSSSLVAHDGGTYVGFSAANGAASSTHYVLGWSFRIGGGPAPELDLSALPKLPKQPRPSKAPPPLTVALLVVLAVVVALVLAVAATVLVRRRRRRFADAEEEEWESEYGPHRISYRDLHAATDGFRHVIGAGGFGQVYRGVLPAGSGSTEIAVKKVYPQGHGSSQQGLREFISEIASMSRLRHRNLVRLLGYCRRRGGDGELLLVYDYMPNGSLDRHLFVPSSGNSKRHPLSWEQRAKIIHGVAAGLLYLHEGWEQVVVHRDVKSSNVLLDGAMNAKLSDFGLARLYDRGGGSGEQRTTSIVGTPGYIAPEMSKTGRATAATDVFAFGAFLLEVACGRPPNAPGAGAGDNDDDDNYPPGLVDLVAGRWKAGEIKAARDPRMAVAGEQEEGEVETVLKLGVLCSHPDPRRRPGMRRVVQVLEGAAPAPETMPEDLGAGLFGYGGEAFDEFVDTGFTASSEGTTATITRPSSSRSPEEKQQLITAD</sequence>
<feature type="binding site" evidence="18">
    <location>
        <position position="412"/>
    </location>
    <ligand>
        <name>ATP</name>
        <dbReference type="ChEBI" id="CHEBI:30616"/>
    </ligand>
</feature>
<evidence type="ECO:0000256" key="10">
    <source>
        <dbReference type="ARBA" id="ARBA00022734"/>
    </source>
</evidence>
<dbReference type="Gene3D" id="3.30.200.20">
    <property type="entry name" value="Phosphorylase Kinase, domain 1"/>
    <property type="match status" value="1"/>
</dbReference>
<dbReference type="CDD" id="cd14066">
    <property type="entry name" value="STKc_IRAK"/>
    <property type="match status" value="1"/>
</dbReference>
<dbReference type="InterPro" id="IPR000719">
    <property type="entry name" value="Prot_kinase_dom"/>
</dbReference>
<keyword evidence="13 18" id="KW-0067">ATP-binding</keyword>
<dbReference type="InterPro" id="IPR011009">
    <property type="entry name" value="Kinase-like_dom_sf"/>
</dbReference>
<evidence type="ECO:0000256" key="14">
    <source>
        <dbReference type="ARBA" id="ARBA00022989"/>
    </source>
</evidence>
<reference evidence="23" key="3">
    <citation type="submission" date="2018-08" db="UniProtKB">
        <authorList>
            <consortium name="EnsemblPlants"/>
        </authorList>
    </citation>
    <scope>IDENTIFICATION</scope>
    <source>
        <strain evidence="23">cv. Bd21</strain>
    </source>
</reference>
<evidence type="ECO:0000256" key="13">
    <source>
        <dbReference type="ARBA" id="ARBA00022840"/>
    </source>
</evidence>
<evidence type="ECO:0000313" key="22">
    <source>
        <dbReference type="EMBL" id="KQK12404.2"/>
    </source>
</evidence>
<evidence type="ECO:0000256" key="7">
    <source>
        <dbReference type="ARBA" id="ARBA00022679"/>
    </source>
</evidence>
<keyword evidence="8 20" id="KW-0812">Transmembrane</keyword>
<dbReference type="EnsemblPlants" id="KQK12404">
    <property type="protein sequence ID" value="KQK12404"/>
    <property type="gene ID" value="BRADI_1g03537v3"/>
</dbReference>
<proteinExistence type="inferred from homology"/>
<dbReference type="PROSITE" id="PS00107">
    <property type="entry name" value="PROTEIN_KINASE_ATP"/>
    <property type="match status" value="1"/>
</dbReference>
<dbReference type="Gene3D" id="2.60.120.200">
    <property type="match status" value="1"/>
</dbReference>
<dbReference type="Pfam" id="PF00139">
    <property type="entry name" value="Lectin_legB"/>
    <property type="match status" value="1"/>
</dbReference>
<dbReference type="InterPro" id="IPR001220">
    <property type="entry name" value="Legume_lectin_dom"/>
</dbReference>
<dbReference type="Proteomes" id="UP000008810">
    <property type="component" value="Chromosome 1"/>
</dbReference>
<evidence type="ECO:0000259" key="21">
    <source>
        <dbReference type="PROSITE" id="PS50011"/>
    </source>
</evidence>
<dbReference type="SUPFAM" id="SSF56112">
    <property type="entry name" value="Protein kinase-like (PK-like)"/>
    <property type="match status" value="1"/>
</dbReference>
<dbReference type="PANTHER" id="PTHR27007">
    <property type="match status" value="1"/>
</dbReference>
<evidence type="ECO:0000256" key="17">
    <source>
        <dbReference type="ARBA" id="ARBA00048679"/>
    </source>
</evidence>
<evidence type="ECO:0000313" key="24">
    <source>
        <dbReference type="Proteomes" id="UP000008810"/>
    </source>
</evidence>
<dbReference type="EMBL" id="CM000880">
    <property type="protein sequence ID" value="KQK12404.2"/>
    <property type="molecule type" value="Genomic_DNA"/>
</dbReference>
<reference evidence="22" key="2">
    <citation type="submission" date="2017-06" db="EMBL/GenBank/DDBJ databases">
        <title>WGS assembly of Brachypodium distachyon.</title>
        <authorList>
            <consortium name="The International Brachypodium Initiative"/>
            <person name="Lucas S."/>
            <person name="Harmon-Smith M."/>
            <person name="Lail K."/>
            <person name="Tice H."/>
            <person name="Grimwood J."/>
            <person name="Bruce D."/>
            <person name="Barry K."/>
            <person name="Shu S."/>
            <person name="Lindquist E."/>
            <person name="Wang M."/>
            <person name="Pitluck S."/>
            <person name="Vogel J.P."/>
            <person name="Garvin D.F."/>
            <person name="Mockler T.C."/>
            <person name="Schmutz J."/>
            <person name="Rokhsar D."/>
            <person name="Bevan M.W."/>
        </authorList>
    </citation>
    <scope>NUCLEOTIDE SEQUENCE</scope>
    <source>
        <strain evidence="22">Bd21</strain>
    </source>
</reference>
<feature type="compositionally biased region" description="Polar residues" evidence="19">
    <location>
        <begin position="714"/>
        <end position="729"/>
    </location>
</feature>
<comment type="catalytic activity">
    <reaction evidence="17">
        <text>L-seryl-[protein] + ATP = O-phospho-L-seryl-[protein] + ADP + H(+)</text>
        <dbReference type="Rhea" id="RHEA:17989"/>
        <dbReference type="Rhea" id="RHEA-COMP:9863"/>
        <dbReference type="Rhea" id="RHEA-COMP:11604"/>
        <dbReference type="ChEBI" id="CHEBI:15378"/>
        <dbReference type="ChEBI" id="CHEBI:29999"/>
        <dbReference type="ChEBI" id="CHEBI:30616"/>
        <dbReference type="ChEBI" id="CHEBI:83421"/>
        <dbReference type="ChEBI" id="CHEBI:456216"/>
        <dbReference type="EC" id="2.7.11.1"/>
    </reaction>
</comment>
<evidence type="ECO:0000256" key="8">
    <source>
        <dbReference type="ARBA" id="ARBA00022692"/>
    </source>
</evidence>
<dbReference type="PROSITE" id="PS00108">
    <property type="entry name" value="PROTEIN_KINASE_ST"/>
    <property type="match status" value="1"/>
</dbReference>